<dbReference type="InterPro" id="IPR004154">
    <property type="entry name" value="Anticodon-bd"/>
</dbReference>
<feature type="binding site" evidence="12">
    <location>
        <begin position="261"/>
        <end position="262"/>
    </location>
    <ligand>
        <name>L-histidine</name>
        <dbReference type="ChEBI" id="CHEBI:57595"/>
    </ligand>
</feature>
<dbReference type="PROSITE" id="PS50862">
    <property type="entry name" value="AA_TRNA_LIGASE_II"/>
    <property type="match status" value="1"/>
</dbReference>
<keyword evidence="8 11" id="KW-0648">Protein biosynthesis</keyword>
<feature type="binding site" evidence="12">
    <location>
        <position position="257"/>
    </location>
    <ligand>
        <name>L-histidine</name>
        <dbReference type="ChEBI" id="CHEBI:57595"/>
    </ligand>
</feature>
<evidence type="ECO:0000256" key="7">
    <source>
        <dbReference type="ARBA" id="ARBA00022840"/>
    </source>
</evidence>
<dbReference type="Pfam" id="PF13393">
    <property type="entry name" value="tRNA-synt_His"/>
    <property type="match status" value="2"/>
</dbReference>
<dbReference type="InterPro" id="IPR006195">
    <property type="entry name" value="aa-tRNA-synth_II"/>
</dbReference>
<evidence type="ECO:0000256" key="8">
    <source>
        <dbReference type="ARBA" id="ARBA00022917"/>
    </source>
</evidence>
<keyword evidence="9 11" id="KW-0030">Aminoacyl-tRNA synthetase</keyword>
<comment type="subcellular location">
    <subcellularLocation>
        <location evidence="1 11">Cytoplasm</location>
    </subcellularLocation>
</comment>
<comment type="subunit">
    <text evidence="3 11">Homodimer.</text>
</comment>
<dbReference type="EMBL" id="JAIOIV010000121">
    <property type="protein sequence ID" value="MBZ0157597.1"/>
    <property type="molecule type" value="Genomic_DNA"/>
</dbReference>
<feature type="binding site" evidence="12">
    <location>
        <position position="130"/>
    </location>
    <ligand>
        <name>L-histidine</name>
        <dbReference type="ChEBI" id="CHEBI:57595"/>
    </ligand>
</feature>
<evidence type="ECO:0000256" key="10">
    <source>
        <dbReference type="ARBA" id="ARBA00047639"/>
    </source>
</evidence>
<dbReference type="InterPro" id="IPR033656">
    <property type="entry name" value="HisRS_anticodon"/>
</dbReference>
<reference evidence="14" key="1">
    <citation type="journal article" date="2021" name="bioRxiv">
        <title>Unraveling nitrogen, sulfur and carbon metabolic pathways and microbial community transcriptional responses to substrate deprivation and toxicity stresses in a bioreactor mimicking anoxic brackish coastal sediment conditions.</title>
        <authorList>
            <person name="Martins P.D."/>
            <person name="Echeveste M.J."/>
            <person name="Arshad A."/>
            <person name="Kurth J."/>
            <person name="Ouboter H."/>
            <person name="Jetten M.S.M."/>
            <person name="Welte C.U."/>
        </authorList>
    </citation>
    <scope>NUCLEOTIDE SEQUENCE</scope>
    <source>
        <strain evidence="14">MAG_39</strain>
    </source>
</reference>
<reference evidence="14" key="2">
    <citation type="submission" date="2021-08" db="EMBL/GenBank/DDBJ databases">
        <authorList>
            <person name="Dalcin Martins P."/>
        </authorList>
    </citation>
    <scope>NUCLEOTIDE SEQUENCE</scope>
    <source>
        <strain evidence="14">MAG_39</strain>
    </source>
</reference>
<comment type="similarity">
    <text evidence="2 11">Belongs to the class-II aminoacyl-tRNA synthetase family.</text>
</comment>
<keyword evidence="7 11" id="KW-0067">ATP-binding</keyword>
<organism evidence="14 15">
    <name type="scientific">Candidatus Nitrobium versatile</name>
    <dbReference type="NCBI Taxonomy" id="2884831"/>
    <lineage>
        <taxon>Bacteria</taxon>
        <taxon>Pseudomonadati</taxon>
        <taxon>Nitrospirota</taxon>
        <taxon>Nitrospiria</taxon>
        <taxon>Nitrospirales</taxon>
        <taxon>Nitrospiraceae</taxon>
        <taxon>Candidatus Nitrobium</taxon>
    </lineage>
</organism>
<protein>
    <recommendedName>
        <fullName evidence="11">Histidine--tRNA ligase</fullName>
        <ecNumber evidence="11">6.1.1.21</ecNumber>
    </recommendedName>
    <alternativeName>
        <fullName evidence="11">Histidyl-tRNA synthetase</fullName>
        <shortName evidence="11">HisRS</shortName>
    </alternativeName>
</protein>
<evidence type="ECO:0000256" key="5">
    <source>
        <dbReference type="ARBA" id="ARBA00022598"/>
    </source>
</evidence>
<dbReference type="GO" id="GO:0005737">
    <property type="term" value="C:cytoplasm"/>
    <property type="evidence" value="ECO:0007669"/>
    <property type="project" value="UniProtKB-SubCell"/>
</dbReference>
<evidence type="ECO:0000256" key="9">
    <source>
        <dbReference type="ARBA" id="ARBA00023146"/>
    </source>
</evidence>
<dbReference type="GO" id="GO:0006427">
    <property type="term" value="P:histidyl-tRNA aminoacylation"/>
    <property type="evidence" value="ECO:0007669"/>
    <property type="project" value="UniProtKB-UniRule"/>
</dbReference>
<dbReference type="Gene3D" id="3.30.930.10">
    <property type="entry name" value="Bira Bifunctional Protein, Domain 2"/>
    <property type="match status" value="1"/>
</dbReference>
<dbReference type="InterPro" id="IPR036621">
    <property type="entry name" value="Anticodon-bd_dom_sf"/>
</dbReference>
<dbReference type="PIRSF" id="PIRSF001549">
    <property type="entry name" value="His-tRNA_synth"/>
    <property type="match status" value="1"/>
</dbReference>
<dbReference type="CDD" id="cd00859">
    <property type="entry name" value="HisRS_anticodon"/>
    <property type="match status" value="1"/>
</dbReference>
<evidence type="ECO:0000256" key="2">
    <source>
        <dbReference type="ARBA" id="ARBA00008226"/>
    </source>
</evidence>
<feature type="binding site" evidence="12">
    <location>
        <begin position="81"/>
        <end position="83"/>
    </location>
    <ligand>
        <name>L-histidine</name>
        <dbReference type="ChEBI" id="CHEBI:57595"/>
    </ligand>
</feature>
<feature type="binding site" evidence="12">
    <location>
        <position position="112"/>
    </location>
    <ligand>
        <name>L-histidine</name>
        <dbReference type="ChEBI" id="CHEBI:57595"/>
    </ligand>
</feature>
<dbReference type="InterPro" id="IPR045864">
    <property type="entry name" value="aa-tRNA-synth_II/BPL/LPL"/>
</dbReference>
<evidence type="ECO:0000256" key="3">
    <source>
        <dbReference type="ARBA" id="ARBA00011738"/>
    </source>
</evidence>
<feature type="domain" description="Aminoacyl-transfer RNA synthetases class-II family profile" evidence="13">
    <location>
        <begin position="19"/>
        <end position="323"/>
    </location>
</feature>
<accession>A0A953JCP7</accession>
<evidence type="ECO:0000259" key="13">
    <source>
        <dbReference type="PROSITE" id="PS50862"/>
    </source>
</evidence>
<gene>
    <name evidence="11 14" type="primary">hisS</name>
    <name evidence="14" type="ORF">K8I29_15470</name>
</gene>
<dbReference type="NCBIfam" id="TIGR00442">
    <property type="entry name" value="hisS"/>
    <property type="match status" value="1"/>
</dbReference>
<comment type="catalytic activity">
    <reaction evidence="10 11">
        <text>tRNA(His) + L-histidine + ATP = L-histidyl-tRNA(His) + AMP + diphosphate + H(+)</text>
        <dbReference type="Rhea" id="RHEA:17313"/>
        <dbReference type="Rhea" id="RHEA-COMP:9665"/>
        <dbReference type="Rhea" id="RHEA-COMP:9689"/>
        <dbReference type="ChEBI" id="CHEBI:15378"/>
        <dbReference type="ChEBI" id="CHEBI:30616"/>
        <dbReference type="ChEBI" id="CHEBI:33019"/>
        <dbReference type="ChEBI" id="CHEBI:57595"/>
        <dbReference type="ChEBI" id="CHEBI:78442"/>
        <dbReference type="ChEBI" id="CHEBI:78527"/>
        <dbReference type="ChEBI" id="CHEBI:456215"/>
        <dbReference type="EC" id="6.1.1.21"/>
    </reaction>
</comment>
<evidence type="ECO:0000256" key="4">
    <source>
        <dbReference type="ARBA" id="ARBA00022490"/>
    </source>
</evidence>
<keyword evidence="5 11" id="KW-0436">Ligase</keyword>
<dbReference type="GO" id="GO:0005524">
    <property type="term" value="F:ATP binding"/>
    <property type="evidence" value="ECO:0007669"/>
    <property type="project" value="UniProtKB-UniRule"/>
</dbReference>
<comment type="caution">
    <text evidence="14">The sequence shown here is derived from an EMBL/GenBank/DDBJ whole genome shotgun (WGS) entry which is preliminary data.</text>
</comment>
<evidence type="ECO:0000256" key="11">
    <source>
        <dbReference type="HAMAP-Rule" id="MF_00127"/>
    </source>
</evidence>
<proteinExistence type="inferred from homology"/>
<dbReference type="PANTHER" id="PTHR43707:SF1">
    <property type="entry name" value="HISTIDINE--TRNA LIGASE, MITOCHONDRIAL-RELATED"/>
    <property type="match status" value="1"/>
</dbReference>
<dbReference type="FunFam" id="3.30.930.10:FF:000005">
    <property type="entry name" value="Histidine--tRNA ligase"/>
    <property type="match status" value="1"/>
</dbReference>
<dbReference type="CDD" id="cd00773">
    <property type="entry name" value="HisRS-like_core"/>
    <property type="match status" value="1"/>
</dbReference>
<evidence type="ECO:0000256" key="6">
    <source>
        <dbReference type="ARBA" id="ARBA00022741"/>
    </source>
</evidence>
<sequence length="417" mass="46813">MKYSALKGIQDILPPDSHLWQRIESTARSLFQRYGFLEIRLPLIESTEVFTRSIGEATDIVEKEMYTFTDKGNRSVTLRPEGTAGAVRCYVEHSLYNLPSPQKFFYSGPMFRYERPQKGRFRQFYQIGAEAFGVAQPSLDAEVITLLRNLLGEIGLRELNVEINSIGCDACRPDYRNALLAFFRDRLPDFCPDCQRRYTTNPLRILDCKVPRCIELRQGAPAVTDHLCGECREHFDELLARLQALHVRYTLNPNLVRGLDYYTRTTFEVTSEHLGAQKAVAAGGRYDKLVKEFGGPPIPAIGFAMGMERIVTLLKEAATEETPAPKAFIATLGREAEREGFRLAEEMRAGGLWVEPNYGGASLKSQLRKADKIGAAFALIIGEDELKAGKAQWKNLKTGEQGDVSLEAVSIWLIACS</sequence>
<name>A0A953JCP7_9BACT</name>
<dbReference type="Proteomes" id="UP000705867">
    <property type="component" value="Unassembled WGS sequence"/>
</dbReference>
<dbReference type="Gene3D" id="3.40.50.800">
    <property type="entry name" value="Anticodon-binding domain"/>
    <property type="match status" value="1"/>
</dbReference>
<feature type="binding site" evidence="12">
    <location>
        <position position="126"/>
    </location>
    <ligand>
        <name>L-histidine</name>
        <dbReference type="ChEBI" id="CHEBI:57595"/>
    </ligand>
</feature>
<evidence type="ECO:0000313" key="14">
    <source>
        <dbReference type="EMBL" id="MBZ0157597.1"/>
    </source>
</evidence>
<keyword evidence="4 11" id="KW-0963">Cytoplasm</keyword>
<dbReference type="InterPro" id="IPR015807">
    <property type="entry name" value="His-tRNA-ligase"/>
</dbReference>
<evidence type="ECO:0000256" key="1">
    <source>
        <dbReference type="ARBA" id="ARBA00004496"/>
    </source>
</evidence>
<dbReference type="HAMAP" id="MF_00127">
    <property type="entry name" value="His_tRNA_synth"/>
    <property type="match status" value="1"/>
</dbReference>
<dbReference type="AlphaFoldDB" id="A0A953JCP7"/>
<dbReference type="InterPro" id="IPR041715">
    <property type="entry name" value="HisRS-like_core"/>
</dbReference>
<keyword evidence="6 11" id="KW-0547">Nucleotide-binding</keyword>
<dbReference type="Pfam" id="PF03129">
    <property type="entry name" value="HGTP_anticodon"/>
    <property type="match status" value="1"/>
</dbReference>
<evidence type="ECO:0000313" key="15">
    <source>
        <dbReference type="Proteomes" id="UP000705867"/>
    </source>
</evidence>
<dbReference type="GO" id="GO:0004821">
    <property type="term" value="F:histidine-tRNA ligase activity"/>
    <property type="evidence" value="ECO:0007669"/>
    <property type="project" value="UniProtKB-UniRule"/>
</dbReference>
<dbReference type="SUPFAM" id="SSF52954">
    <property type="entry name" value="Class II aaRS ABD-related"/>
    <property type="match status" value="1"/>
</dbReference>
<dbReference type="SUPFAM" id="SSF55681">
    <property type="entry name" value="Class II aaRS and biotin synthetases"/>
    <property type="match status" value="1"/>
</dbReference>
<evidence type="ECO:0000256" key="12">
    <source>
        <dbReference type="PIRSR" id="PIRSR001549-1"/>
    </source>
</evidence>
<dbReference type="PANTHER" id="PTHR43707">
    <property type="entry name" value="HISTIDYL-TRNA SYNTHETASE"/>
    <property type="match status" value="1"/>
</dbReference>
<dbReference type="InterPro" id="IPR004516">
    <property type="entry name" value="HisRS/HisZ"/>
</dbReference>
<dbReference type="EC" id="6.1.1.21" evidence="11"/>